<dbReference type="EMBL" id="CAJHNH020002648">
    <property type="protein sequence ID" value="CAG5127330.1"/>
    <property type="molecule type" value="Genomic_DNA"/>
</dbReference>
<dbReference type="PROSITE" id="PS00383">
    <property type="entry name" value="TYR_PHOSPHATASE_1"/>
    <property type="match status" value="1"/>
</dbReference>
<dbReference type="Gene3D" id="3.90.190.10">
    <property type="entry name" value="Protein tyrosine phosphatase superfamily"/>
    <property type="match status" value="2"/>
</dbReference>
<evidence type="ECO:0000256" key="3">
    <source>
        <dbReference type="ARBA" id="ARBA00022801"/>
    </source>
</evidence>
<dbReference type="CDD" id="cd12087">
    <property type="entry name" value="TM_EGFR-like"/>
    <property type="match status" value="1"/>
</dbReference>
<dbReference type="OrthoDB" id="6158725at2759"/>
<dbReference type="PANTHER" id="PTHR19134">
    <property type="entry name" value="RECEPTOR-TYPE TYROSINE-PROTEIN PHOSPHATASE"/>
    <property type="match status" value="1"/>
</dbReference>
<dbReference type="SMART" id="SM00404">
    <property type="entry name" value="PTPc_motif"/>
    <property type="match status" value="1"/>
</dbReference>
<dbReference type="InterPro" id="IPR000242">
    <property type="entry name" value="PTP_cat"/>
</dbReference>
<dbReference type="SUPFAM" id="SSF52799">
    <property type="entry name" value="(Phosphotyrosine protein) phosphatases II"/>
    <property type="match status" value="2"/>
</dbReference>
<gene>
    <name evidence="9" type="ORF">CUNI_LOCUS12888</name>
</gene>
<dbReference type="InterPro" id="IPR000387">
    <property type="entry name" value="Tyr_Pase_dom"/>
</dbReference>
<reference evidence="9" key="1">
    <citation type="submission" date="2021-04" db="EMBL/GenBank/DDBJ databases">
        <authorList>
            <consortium name="Molecular Ecology Group"/>
        </authorList>
    </citation>
    <scope>NUCLEOTIDE SEQUENCE</scope>
</reference>
<keyword evidence="6" id="KW-0472">Membrane</keyword>
<proteinExistence type="inferred from homology"/>
<dbReference type="SMART" id="SM00194">
    <property type="entry name" value="PTPc"/>
    <property type="match status" value="1"/>
</dbReference>
<dbReference type="InterPro" id="IPR003595">
    <property type="entry name" value="Tyr_Pase_cat"/>
</dbReference>
<dbReference type="InterPro" id="IPR029021">
    <property type="entry name" value="Prot-tyrosine_phosphatase-like"/>
</dbReference>
<protein>
    <recommendedName>
        <fullName evidence="2">protein-tyrosine-phosphatase</fullName>
        <ecNumber evidence="2">3.1.3.48</ecNumber>
    </recommendedName>
</protein>
<sequence length="680" mass="76448">AVCPAGLYGRECENRCNCAKDGENCFVSTGGCPSGCAAGYHWEGCRKRCDERYFGIDCSQQCSTNCTNQHCRPTDGTCFSCIVGKQGPMCDADCTATLWGDNCTMSCSADCKDQLCNAVNGTCFSCVAGKSGENCSEEDPPVAAIVGPVIAFAVLVALIVIGVIFWRRRRHKKDGSGQAAPHGFTKNAEIDINFVSTAMKNTNDIQAEKDGRVNHVGSVYYNHVSGCSETAIRFDDLDHFLSTHGREFFQKQFNSILANSSASTKAAMSPENVNKNRYKNISAYDHSRVHLQTDVLKSYGDYINASYIDGYQQKKQFIASQGATKINLEDFVRMLWEQEVEVVVMLTILVEGGKLKCEQYWPNDGEITIGEVTVKLTTTQVFADYTIRRLCLYKKAPPVHVLTHFHFTTWPDKDIPTTAWGLVDLEQRVAAISTSKPIVVHCSAGVGRTGTFIALHNTLEQIKDTGYMDVFTTVQKLRQDRINMVQTFQQYEFLHKAVQIAMVCKGTTVTTRDIRDRIHALELAESGQSILEMEFKDEQHENEEVRENNTYCNSRLLTNRMKNRLDNVLPKEYFRPNLRCETQQLGNYINAVLIPSCEKHDHQILTQLPLPTTVIDFWRLVTQYKVSLIVAFERNLNTVDQTIADYLPETEGETKTCSFFNIKTTGLDSRDTWDVHRITI</sequence>
<comment type="similarity">
    <text evidence="1">Belongs to the protein-tyrosine phosphatase family.</text>
</comment>
<feature type="non-terminal residue" evidence="9">
    <location>
        <position position="680"/>
    </location>
</feature>
<comment type="catalytic activity">
    <reaction evidence="5">
        <text>O-phospho-L-tyrosyl-[protein] + H2O = L-tyrosyl-[protein] + phosphate</text>
        <dbReference type="Rhea" id="RHEA:10684"/>
        <dbReference type="Rhea" id="RHEA-COMP:10136"/>
        <dbReference type="Rhea" id="RHEA-COMP:20101"/>
        <dbReference type="ChEBI" id="CHEBI:15377"/>
        <dbReference type="ChEBI" id="CHEBI:43474"/>
        <dbReference type="ChEBI" id="CHEBI:46858"/>
        <dbReference type="ChEBI" id="CHEBI:61978"/>
        <dbReference type="EC" id="3.1.3.48"/>
    </reaction>
</comment>
<evidence type="ECO:0000256" key="5">
    <source>
        <dbReference type="ARBA" id="ARBA00051722"/>
    </source>
</evidence>
<dbReference type="FunFam" id="3.90.190.10:FF:000102">
    <property type="entry name" value="Receptor-type tyrosine-protein phosphatase"/>
    <property type="match status" value="1"/>
</dbReference>
<feature type="domain" description="Tyrosine-protein phosphatase" evidence="7">
    <location>
        <begin position="531"/>
        <end position="680"/>
    </location>
</feature>
<evidence type="ECO:0000313" key="9">
    <source>
        <dbReference type="EMBL" id="CAG5127330.1"/>
    </source>
</evidence>
<evidence type="ECO:0000259" key="8">
    <source>
        <dbReference type="PROSITE" id="PS50056"/>
    </source>
</evidence>
<keyword evidence="3" id="KW-0378">Hydrolase</keyword>
<evidence type="ECO:0000256" key="2">
    <source>
        <dbReference type="ARBA" id="ARBA00013064"/>
    </source>
</evidence>
<feature type="domain" description="Tyrosine-protein phosphatase" evidence="7">
    <location>
        <begin position="249"/>
        <end position="501"/>
    </location>
</feature>
<dbReference type="GO" id="GO:0004725">
    <property type="term" value="F:protein tyrosine phosphatase activity"/>
    <property type="evidence" value="ECO:0007669"/>
    <property type="project" value="UniProtKB-EC"/>
</dbReference>
<name>A0A8S3ZI10_9EUPU</name>
<keyword evidence="6" id="KW-1133">Transmembrane helix</keyword>
<organism evidence="9 10">
    <name type="scientific">Candidula unifasciata</name>
    <dbReference type="NCBI Taxonomy" id="100452"/>
    <lineage>
        <taxon>Eukaryota</taxon>
        <taxon>Metazoa</taxon>
        <taxon>Spiralia</taxon>
        <taxon>Lophotrochozoa</taxon>
        <taxon>Mollusca</taxon>
        <taxon>Gastropoda</taxon>
        <taxon>Heterobranchia</taxon>
        <taxon>Euthyneura</taxon>
        <taxon>Panpulmonata</taxon>
        <taxon>Eupulmonata</taxon>
        <taxon>Stylommatophora</taxon>
        <taxon>Helicina</taxon>
        <taxon>Helicoidea</taxon>
        <taxon>Geomitridae</taxon>
        <taxon>Candidula</taxon>
    </lineage>
</organism>
<dbReference type="PANTHER" id="PTHR19134:SF562">
    <property type="entry name" value="PROTEIN-TYROSINE-PHOSPHATASE"/>
    <property type="match status" value="1"/>
</dbReference>
<keyword evidence="4" id="KW-0904">Protein phosphatase</keyword>
<dbReference type="Proteomes" id="UP000678393">
    <property type="component" value="Unassembled WGS sequence"/>
</dbReference>
<comment type="caution">
    <text evidence="9">The sequence shown here is derived from an EMBL/GenBank/DDBJ whole genome shotgun (WGS) entry which is preliminary data.</text>
</comment>
<evidence type="ECO:0000256" key="1">
    <source>
        <dbReference type="ARBA" id="ARBA00009580"/>
    </source>
</evidence>
<dbReference type="InterPro" id="IPR016130">
    <property type="entry name" value="Tyr_Pase_AS"/>
</dbReference>
<feature type="transmembrane region" description="Helical" evidence="6">
    <location>
        <begin position="142"/>
        <end position="166"/>
    </location>
</feature>
<dbReference type="InterPro" id="IPR050348">
    <property type="entry name" value="Protein-Tyr_Phosphatase"/>
</dbReference>
<dbReference type="AlphaFoldDB" id="A0A8S3ZI10"/>
<keyword evidence="6" id="KW-0812">Transmembrane</keyword>
<dbReference type="Pfam" id="PF00102">
    <property type="entry name" value="Y_phosphatase"/>
    <property type="match status" value="2"/>
</dbReference>
<dbReference type="PRINTS" id="PR00700">
    <property type="entry name" value="PRTYPHPHTASE"/>
</dbReference>
<evidence type="ECO:0000259" key="7">
    <source>
        <dbReference type="PROSITE" id="PS50055"/>
    </source>
</evidence>
<keyword evidence="10" id="KW-1185">Reference proteome</keyword>
<dbReference type="PROSITE" id="PS50055">
    <property type="entry name" value="TYR_PHOSPHATASE_PTP"/>
    <property type="match status" value="2"/>
</dbReference>
<feature type="domain" description="Tyrosine specific protein phosphatases" evidence="8">
    <location>
        <begin position="423"/>
        <end position="492"/>
    </location>
</feature>
<evidence type="ECO:0000256" key="6">
    <source>
        <dbReference type="SAM" id="Phobius"/>
    </source>
</evidence>
<dbReference type="EC" id="3.1.3.48" evidence="2"/>
<dbReference type="Gene3D" id="2.170.300.10">
    <property type="entry name" value="Tie2 ligand-binding domain superfamily"/>
    <property type="match status" value="1"/>
</dbReference>
<dbReference type="PROSITE" id="PS50056">
    <property type="entry name" value="TYR_PHOSPHATASE_2"/>
    <property type="match status" value="1"/>
</dbReference>
<evidence type="ECO:0000256" key="4">
    <source>
        <dbReference type="ARBA" id="ARBA00022912"/>
    </source>
</evidence>
<evidence type="ECO:0000313" key="10">
    <source>
        <dbReference type="Proteomes" id="UP000678393"/>
    </source>
</evidence>
<accession>A0A8S3ZI10</accession>
<feature type="non-terminal residue" evidence="9">
    <location>
        <position position="1"/>
    </location>
</feature>